<evidence type="ECO:0000313" key="3">
    <source>
        <dbReference type="Proteomes" id="UP000091967"/>
    </source>
</evidence>
<comment type="caution">
    <text evidence="2">The sequence shown here is derived from an EMBL/GenBank/DDBJ whole genome shotgun (WGS) entry which is preliminary data.</text>
</comment>
<protein>
    <submittedName>
        <fullName evidence="2">Uncharacterized protein</fullName>
    </submittedName>
</protein>
<keyword evidence="3" id="KW-1185">Reference proteome</keyword>
<gene>
    <name evidence="2" type="ORF">FPOA_08535</name>
</gene>
<reference evidence="2 3" key="1">
    <citation type="submission" date="2016-06" db="EMBL/GenBank/DDBJ databases">
        <title>Living apart together: crosstalk between the core and supernumerary genomes in a fungal plant pathogen.</title>
        <authorList>
            <person name="Vanheule A."/>
            <person name="Audenaert K."/>
            <person name="Warris S."/>
            <person name="Van De Geest H."/>
            <person name="Schijlen E."/>
            <person name="Hofte M."/>
            <person name="De Saeger S."/>
            <person name="Haesaert G."/>
            <person name="Waalwijk C."/>
            <person name="Van Der Lee T."/>
        </authorList>
    </citation>
    <scope>NUCLEOTIDE SEQUENCE [LARGE SCALE GENOMIC DNA]</scope>
    <source>
        <strain evidence="2 3">2516</strain>
    </source>
</reference>
<feature type="region of interest" description="Disordered" evidence="1">
    <location>
        <begin position="86"/>
        <end position="125"/>
    </location>
</feature>
<sequence length="196" mass="21486">MHPDSELHGRSPECIACSQRRIRISNGPPSPGETPSTVRDDPYGSDYELVTGDHPTEIAVQDGIPRDFRAFCSIWISKGDSVGYPSRIDAEQGSGESGVENCDVEQKGQGQSQIIGDPDEDVEPMDVDYNDEEVYQPQGLVPLWMSEVTNTCMGARHSDIGQVLRQFDLAFRSEAPLETPAADNDIELSDDTGKNE</sequence>
<accession>A0A1B8ANQ4</accession>
<organism evidence="2 3">
    <name type="scientific">Fusarium poae</name>
    <dbReference type="NCBI Taxonomy" id="36050"/>
    <lineage>
        <taxon>Eukaryota</taxon>
        <taxon>Fungi</taxon>
        <taxon>Dikarya</taxon>
        <taxon>Ascomycota</taxon>
        <taxon>Pezizomycotina</taxon>
        <taxon>Sordariomycetes</taxon>
        <taxon>Hypocreomycetidae</taxon>
        <taxon>Hypocreales</taxon>
        <taxon>Nectriaceae</taxon>
        <taxon>Fusarium</taxon>
    </lineage>
</organism>
<name>A0A1B8ANQ4_FUSPO</name>
<proteinExistence type="predicted"/>
<dbReference type="Proteomes" id="UP000091967">
    <property type="component" value="Unassembled WGS sequence"/>
</dbReference>
<dbReference type="AlphaFoldDB" id="A0A1B8ANQ4"/>
<dbReference type="OrthoDB" id="5057680at2759"/>
<evidence type="ECO:0000256" key="1">
    <source>
        <dbReference type="SAM" id="MobiDB-lite"/>
    </source>
</evidence>
<evidence type="ECO:0000313" key="2">
    <source>
        <dbReference type="EMBL" id="OBS22199.1"/>
    </source>
</evidence>
<feature type="region of interest" description="Disordered" evidence="1">
    <location>
        <begin position="173"/>
        <end position="196"/>
    </location>
</feature>
<dbReference type="EMBL" id="LYXU01000003">
    <property type="protein sequence ID" value="OBS22199.1"/>
    <property type="molecule type" value="Genomic_DNA"/>
</dbReference>
<feature type="region of interest" description="Disordered" evidence="1">
    <location>
        <begin position="19"/>
        <end position="51"/>
    </location>
</feature>